<feature type="transmembrane region" description="Helical" evidence="5">
    <location>
        <begin position="5"/>
        <end position="26"/>
    </location>
</feature>
<keyword evidence="3 5" id="KW-1133">Transmembrane helix</keyword>
<feature type="transmembrane region" description="Helical" evidence="5">
    <location>
        <begin position="32"/>
        <end position="50"/>
    </location>
</feature>
<evidence type="ECO:0000256" key="5">
    <source>
        <dbReference type="SAM" id="Phobius"/>
    </source>
</evidence>
<comment type="subcellular location">
    <subcellularLocation>
        <location evidence="1">Membrane</location>
        <topology evidence="1">Multi-pass membrane protein</topology>
    </subcellularLocation>
</comment>
<evidence type="ECO:0000256" key="3">
    <source>
        <dbReference type="ARBA" id="ARBA00022989"/>
    </source>
</evidence>
<evidence type="ECO:0000256" key="4">
    <source>
        <dbReference type="ARBA" id="ARBA00023136"/>
    </source>
</evidence>
<dbReference type="PANTHER" id="PTHR31746">
    <property type="entry name" value="TRANSMEMBRANE PROTEIN 229 FAMILY MEMBER"/>
    <property type="match status" value="1"/>
</dbReference>
<gene>
    <name evidence="6" type="ORF">SAMN02745134_02565</name>
</gene>
<dbReference type="GO" id="GO:0016020">
    <property type="term" value="C:membrane"/>
    <property type="evidence" value="ECO:0007669"/>
    <property type="project" value="UniProtKB-SubCell"/>
</dbReference>
<dbReference type="PANTHER" id="PTHR31746:SF2">
    <property type="entry name" value="TRANSMEMBRANE PROTEIN 229A"/>
    <property type="match status" value="1"/>
</dbReference>
<evidence type="ECO:0000256" key="2">
    <source>
        <dbReference type="ARBA" id="ARBA00022692"/>
    </source>
</evidence>
<dbReference type="InterPro" id="IPR010540">
    <property type="entry name" value="CmpB_TMEM229"/>
</dbReference>
<keyword evidence="7" id="KW-1185">Reference proteome</keyword>
<dbReference type="Pfam" id="PF06541">
    <property type="entry name" value="ABC_trans_CmpB"/>
    <property type="match status" value="1"/>
</dbReference>
<dbReference type="OrthoDB" id="5523261at2"/>
<feature type="transmembrane region" description="Helical" evidence="5">
    <location>
        <begin position="99"/>
        <end position="120"/>
    </location>
</feature>
<dbReference type="AlphaFoldDB" id="A0A1W1XQH2"/>
<keyword evidence="2 5" id="KW-0812">Transmembrane</keyword>
<reference evidence="6 7" key="1">
    <citation type="submission" date="2017-04" db="EMBL/GenBank/DDBJ databases">
        <authorList>
            <person name="Afonso C.L."/>
            <person name="Miller P.J."/>
            <person name="Scott M.A."/>
            <person name="Spackman E."/>
            <person name="Goraichik I."/>
            <person name="Dimitrov K.M."/>
            <person name="Suarez D.L."/>
            <person name="Swayne D.E."/>
        </authorList>
    </citation>
    <scope>NUCLEOTIDE SEQUENCE [LARGE SCALE GENOMIC DNA]</scope>
    <source>
        <strain evidence="6 7">DSM 12555</strain>
    </source>
</reference>
<dbReference type="RefSeq" id="WP_084116391.1">
    <property type="nucleotide sequence ID" value="NZ_FWXH01000010.1"/>
</dbReference>
<organism evidence="6 7">
    <name type="scientific">Clostridium acidisoli DSM 12555</name>
    <dbReference type="NCBI Taxonomy" id="1121291"/>
    <lineage>
        <taxon>Bacteria</taxon>
        <taxon>Bacillati</taxon>
        <taxon>Bacillota</taxon>
        <taxon>Clostridia</taxon>
        <taxon>Eubacteriales</taxon>
        <taxon>Clostridiaceae</taxon>
        <taxon>Clostridium</taxon>
    </lineage>
</organism>
<protein>
    <submittedName>
        <fullName evidence="6">Putative ABC-transporter type IV</fullName>
    </submittedName>
</protein>
<feature type="transmembrane region" description="Helical" evidence="5">
    <location>
        <begin position="62"/>
        <end position="87"/>
    </location>
</feature>
<name>A0A1W1XQH2_9CLOT</name>
<dbReference type="EMBL" id="FWXH01000010">
    <property type="protein sequence ID" value="SMC25761.1"/>
    <property type="molecule type" value="Genomic_DNA"/>
</dbReference>
<evidence type="ECO:0000313" key="7">
    <source>
        <dbReference type="Proteomes" id="UP000192468"/>
    </source>
</evidence>
<sequence length="137" mass="16039">MVKRFVLYGFLGICAEIFWTGMGSLINGDIRLRGFTYIWMFPIYGMIVFLEPIQHKIKNWPLVLRGGVYTILIFFMEYTSGLFLRFLLGVCPWNYTGPLAINGLIRLDFIPIWFCFGIIIEKIHYTIDKISVLLRTQ</sequence>
<keyword evidence="4 5" id="KW-0472">Membrane</keyword>
<accession>A0A1W1XQH2</accession>
<proteinExistence type="predicted"/>
<dbReference type="Proteomes" id="UP000192468">
    <property type="component" value="Unassembled WGS sequence"/>
</dbReference>
<evidence type="ECO:0000256" key="1">
    <source>
        <dbReference type="ARBA" id="ARBA00004141"/>
    </source>
</evidence>
<evidence type="ECO:0000313" key="6">
    <source>
        <dbReference type="EMBL" id="SMC25761.1"/>
    </source>
</evidence>
<dbReference type="STRING" id="1121291.SAMN02745134_02565"/>